<name>B6H0F1_PENRW</name>
<evidence type="ECO:0000256" key="4">
    <source>
        <dbReference type="SAM" id="MobiDB-lite"/>
    </source>
</evidence>
<dbReference type="AlphaFoldDB" id="B6H0F1"/>
<keyword evidence="1" id="KW-0677">Repeat</keyword>
<evidence type="ECO:0000313" key="5">
    <source>
        <dbReference type="EMBL" id="CAP80283.1"/>
    </source>
</evidence>
<dbReference type="BioCyc" id="PCHR:PC12G06560-MONOMER"/>
<dbReference type="SUPFAM" id="SSF48403">
    <property type="entry name" value="Ankyrin repeat"/>
    <property type="match status" value="1"/>
</dbReference>
<dbReference type="SMART" id="SM00248">
    <property type="entry name" value="ANK"/>
    <property type="match status" value="8"/>
</dbReference>
<organism evidence="5 6">
    <name type="scientific">Penicillium rubens (strain ATCC 28089 / DSM 1075 / NRRL 1951 / Wisconsin 54-1255)</name>
    <name type="common">Penicillium chrysogenum</name>
    <dbReference type="NCBI Taxonomy" id="500485"/>
    <lineage>
        <taxon>Eukaryota</taxon>
        <taxon>Fungi</taxon>
        <taxon>Dikarya</taxon>
        <taxon>Ascomycota</taxon>
        <taxon>Pezizomycotina</taxon>
        <taxon>Eurotiomycetes</taxon>
        <taxon>Eurotiomycetidae</taxon>
        <taxon>Eurotiales</taxon>
        <taxon>Aspergillaceae</taxon>
        <taxon>Penicillium</taxon>
        <taxon>Penicillium chrysogenum species complex</taxon>
    </lineage>
</organism>
<feature type="repeat" description="ANK" evidence="3">
    <location>
        <begin position="16"/>
        <end position="43"/>
    </location>
</feature>
<feature type="region of interest" description="Disordered" evidence="4">
    <location>
        <begin position="314"/>
        <end position="348"/>
    </location>
</feature>
<dbReference type="eggNOG" id="KOG4177">
    <property type="taxonomic scope" value="Eukaryota"/>
</dbReference>
<protein>
    <submittedName>
        <fullName evidence="5">Pc12g06560 protein</fullName>
    </submittedName>
</protein>
<dbReference type="PROSITE" id="PS50297">
    <property type="entry name" value="ANK_REP_REGION"/>
    <property type="match status" value="3"/>
</dbReference>
<evidence type="ECO:0000256" key="1">
    <source>
        <dbReference type="ARBA" id="ARBA00022737"/>
    </source>
</evidence>
<dbReference type="OMA" id="FIFSIWR"/>
<dbReference type="PANTHER" id="PTHR24198">
    <property type="entry name" value="ANKYRIN REPEAT AND PROTEIN KINASE DOMAIN-CONTAINING PROTEIN"/>
    <property type="match status" value="1"/>
</dbReference>
<evidence type="ECO:0000256" key="2">
    <source>
        <dbReference type="ARBA" id="ARBA00023043"/>
    </source>
</evidence>
<dbReference type="Pfam" id="PF12796">
    <property type="entry name" value="Ank_2"/>
    <property type="match status" value="3"/>
</dbReference>
<accession>B6H0F1</accession>
<feature type="repeat" description="ANK" evidence="3">
    <location>
        <begin position="257"/>
        <end position="296"/>
    </location>
</feature>
<feature type="repeat" description="ANK" evidence="3">
    <location>
        <begin position="142"/>
        <end position="170"/>
    </location>
</feature>
<dbReference type="EMBL" id="AM920427">
    <property type="protein sequence ID" value="CAP80283.1"/>
    <property type="molecule type" value="Genomic_DNA"/>
</dbReference>
<keyword evidence="6" id="KW-1185">Reference proteome</keyword>
<dbReference type="InterPro" id="IPR002110">
    <property type="entry name" value="Ankyrin_rpt"/>
</dbReference>
<feature type="repeat" description="ANK" evidence="3">
    <location>
        <begin position="44"/>
        <end position="76"/>
    </location>
</feature>
<dbReference type="VEuPathDB" id="FungiDB:PCH_Pc12g06560"/>
<dbReference type="Proteomes" id="UP000000724">
    <property type="component" value="Contig Pc00c12"/>
</dbReference>
<dbReference type="STRING" id="500485.B6H0F1"/>
<dbReference type="PANTHER" id="PTHR24198:SF165">
    <property type="entry name" value="ANKYRIN REPEAT-CONTAINING PROTEIN-RELATED"/>
    <property type="match status" value="1"/>
</dbReference>
<reference evidence="5 6" key="1">
    <citation type="journal article" date="2008" name="Nat. Biotechnol.">
        <title>Genome sequencing and analysis of the filamentous fungus Penicillium chrysogenum.</title>
        <authorList>
            <person name="van den Berg M.A."/>
            <person name="Albang R."/>
            <person name="Albermann K."/>
            <person name="Badger J.H."/>
            <person name="Daran J.-M."/>
            <person name="Driessen A.J.M."/>
            <person name="Garcia-Estrada C."/>
            <person name="Fedorova N.D."/>
            <person name="Harris D.M."/>
            <person name="Heijne W.H.M."/>
            <person name="Joardar V.S."/>
            <person name="Kiel J.A.K.W."/>
            <person name="Kovalchuk A."/>
            <person name="Martin J.F."/>
            <person name="Nierman W.C."/>
            <person name="Nijland J.G."/>
            <person name="Pronk J.T."/>
            <person name="Roubos J.A."/>
            <person name="van der Klei I.J."/>
            <person name="van Peij N.N.M.E."/>
            <person name="Veenhuis M."/>
            <person name="von Doehren H."/>
            <person name="Wagner C."/>
            <person name="Wortman J.R."/>
            <person name="Bovenberg R.A.L."/>
        </authorList>
    </citation>
    <scope>NUCLEOTIDE SEQUENCE [LARGE SCALE GENOMIC DNA]</scope>
    <source>
        <strain evidence="6">ATCC 28089 / DSM 1075 / NRRL 1951 / Wisconsin 54-1255</strain>
    </source>
</reference>
<dbReference type="OrthoDB" id="20872at2759"/>
<dbReference type="InterPro" id="IPR036770">
    <property type="entry name" value="Ankyrin_rpt-contain_sf"/>
</dbReference>
<dbReference type="Gene3D" id="1.25.40.20">
    <property type="entry name" value="Ankyrin repeat-containing domain"/>
    <property type="match status" value="3"/>
</dbReference>
<dbReference type="GO" id="GO:0005737">
    <property type="term" value="C:cytoplasm"/>
    <property type="evidence" value="ECO:0007669"/>
    <property type="project" value="TreeGrafter"/>
</dbReference>
<evidence type="ECO:0000256" key="3">
    <source>
        <dbReference type="PROSITE-ProRule" id="PRU00023"/>
    </source>
</evidence>
<dbReference type="PRINTS" id="PR01415">
    <property type="entry name" value="ANKYRIN"/>
</dbReference>
<evidence type="ECO:0000313" key="6">
    <source>
        <dbReference type="Proteomes" id="UP000000724"/>
    </source>
</evidence>
<gene>
    <name evidence="5" type="ORF">Pc12g06560</name>
    <name evidence="5" type="ORF">PCH_Pc12g06560</name>
</gene>
<proteinExistence type="predicted"/>
<dbReference type="HOGENOM" id="CLU_000134_18_0_1"/>
<dbReference type="PROSITE" id="PS50088">
    <property type="entry name" value="ANK_REPEAT"/>
    <property type="match status" value="5"/>
</dbReference>
<feature type="repeat" description="ANK" evidence="3">
    <location>
        <begin position="224"/>
        <end position="256"/>
    </location>
</feature>
<sequence>MAEKSKSAEEQIPENIIVAADHGRLDLVTALLEGGADPNTVDEVGTSALHNAAKGGHWDIARLLLEKNASPRIEDGNRRTPLRLAVKEGHERIVRLFLECDPPTTETKAEASRHLRVAASFGFTGIVKLFLDYGVPTLGANGQETALHLAAARGHPDVCDLLLKHDKSLNRSLWSRIAGPSLEVYDEDYLGNMPFAYAVEKGHEQMVEIFLRHHPELSKSSDRHNQLLFHNVIRKGNIEMVRIFLNHGADTEMRDKYGRRALHEAVTVEDMGYITGATEVIHLLLAHGAIAEAKDKYGSTPENFSNNPKTRMVLRNHAAAHSKGDSLPTASMASAPPPEYKLSQQQET</sequence>
<keyword evidence="2 3" id="KW-0040">ANK repeat</keyword>